<organism evidence="1 2">
    <name type="scientific">Gelatiniphilus marinus</name>
    <dbReference type="NCBI Taxonomy" id="1759464"/>
    <lineage>
        <taxon>Bacteria</taxon>
        <taxon>Pseudomonadati</taxon>
        <taxon>Bacteroidota</taxon>
        <taxon>Flavobacteriia</taxon>
        <taxon>Flavobacteriales</taxon>
        <taxon>Flavobacteriaceae</taxon>
        <taxon>Gelatiniphilus</taxon>
    </lineage>
</organism>
<proteinExistence type="predicted"/>
<dbReference type="Proteomes" id="UP001597441">
    <property type="component" value="Unassembled WGS sequence"/>
</dbReference>
<dbReference type="RefSeq" id="WP_388020193.1">
    <property type="nucleotide sequence ID" value="NZ_JBHUDT010000007.1"/>
</dbReference>
<dbReference type="Pfam" id="PF10851">
    <property type="entry name" value="DUF2652"/>
    <property type="match status" value="1"/>
</dbReference>
<dbReference type="InterPro" id="IPR029787">
    <property type="entry name" value="Nucleotide_cyclase"/>
</dbReference>
<evidence type="ECO:0000313" key="1">
    <source>
        <dbReference type="EMBL" id="MFD2536201.1"/>
    </source>
</evidence>
<dbReference type="EMBL" id="JBHULK010000007">
    <property type="protein sequence ID" value="MFD2536201.1"/>
    <property type="molecule type" value="Genomic_DNA"/>
</dbReference>
<reference evidence="2" key="1">
    <citation type="journal article" date="2019" name="Int. J. Syst. Evol. Microbiol.">
        <title>The Global Catalogue of Microorganisms (GCM) 10K type strain sequencing project: providing services to taxonomists for standard genome sequencing and annotation.</title>
        <authorList>
            <consortium name="The Broad Institute Genomics Platform"/>
            <consortium name="The Broad Institute Genome Sequencing Center for Infectious Disease"/>
            <person name="Wu L."/>
            <person name="Ma J."/>
        </authorList>
    </citation>
    <scope>NUCLEOTIDE SEQUENCE [LARGE SCALE GENOMIC DNA]</scope>
    <source>
        <strain evidence="2">KCTC 42903</strain>
    </source>
</reference>
<sequence>MEKEPMLICIPDISGFTQFMSKVDFKLSSKIIPALLNNIIYSNEIGFKVSEIEGDAILFYKTGNLPSFKLLVEQCTLFYTDFYKQIEVLMAQNSHKLESQFIPKILGLKIILHFGKNIGKTQVGNNIKLIGEDIIIAHKLLKNSIESNEYLMISEAVLEQYKNQDIQKETFWNALKYGKDRYKHIGQIKYRYIKLKPLKE</sequence>
<gene>
    <name evidence="1" type="ORF">ACFSQS_13895</name>
</gene>
<accession>A0ABW5JVD3</accession>
<keyword evidence="2" id="KW-1185">Reference proteome</keyword>
<dbReference type="SUPFAM" id="SSF55073">
    <property type="entry name" value="Nucleotide cyclase"/>
    <property type="match status" value="1"/>
</dbReference>
<evidence type="ECO:0000313" key="2">
    <source>
        <dbReference type="Proteomes" id="UP001597441"/>
    </source>
</evidence>
<comment type="caution">
    <text evidence="1">The sequence shown here is derived from an EMBL/GenBank/DDBJ whole genome shotgun (WGS) entry which is preliminary data.</text>
</comment>
<protein>
    <submittedName>
        <fullName evidence="1">DUF2652 domain-containing protein</fullName>
    </submittedName>
</protein>
<dbReference type="InterPro" id="IPR020503">
    <property type="entry name" value="Uncharacterised_Rv2561"/>
</dbReference>
<name>A0ABW5JVD3_9FLAO</name>